<evidence type="ECO:0000313" key="1">
    <source>
        <dbReference type="EMBL" id="EFP79942.2"/>
    </source>
</evidence>
<dbReference type="VEuPathDB" id="FungiDB:PGTG_05167"/>
<dbReference type="KEGG" id="pgr:PGTG_05167"/>
<dbReference type="RefSeq" id="XP_003324361.2">
    <property type="nucleotide sequence ID" value="XM_003324313.2"/>
</dbReference>
<gene>
    <name evidence="1" type="ORF">PGTG_05167</name>
</gene>
<proteinExistence type="predicted"/>
<accession>E3K6U2</accession>
<organism evidence="1 2">
    <name type="scientific">Puccinia graminis f. sp. tritici (strain CRL 75-36-700-3 / race SCCL)</name>
    <name type="common">Black stem rust fungus</name>
    <dbReference type="NCBI Taxonomy" id="418459"/>
    <lineage>
        <taxon>Eukaryota</taxon>
        <taxon>Fungi</taxon>
        <taxon>Dikarya</taxon>
        <taxon>Basidiomycota</taxon>
        <taxon>Pucciniomycotina</taxon>
        <taxon>Pucciniomycetes</taxon>
        <taxon>Pucciniales</taxon>
        <taxon>Pucciniaceae</taxon>
        <taxon>Puccinia</taxon>
    </lineage>
</organism>
<dbReference type="HOGENOM" id="CLU_1511316_0_0_1"/>
<name>E3K6U2_PUCGT</name>
<keyword evidence="2" id="KW-1185">Reference proteome</keyword>
<evidence type="ECO:0000313" key="2">
    <source>
        <dbReference type="Proteomes" id="UP000008783"/>
    </source>
</evidence>
<protein>
    <submittedName>
        <fullName evidence="1">Uncharacterized protein</fullName>
    </submittedName>
</protein>
<dbReference type="Proteomes" id="UP000008783">
    <property type="component" value="Unassembled WGS sequence"/>
</dbReference>
<dbReference type="InParanoid" id="E3K6U2"/>
<dbReference type="EMBL" id="DS178274">
    <property type="protein sequence ID" value="EFP79942.2"/>
    <property type="molecule type" value="Genomic_DNA"/>
</dbReference>
<sequence>MKLACNLFGLRVSRLKGLEHFVNPVIKLVLISDFINVVTRLYILVDEVVQPRQPGGNPAGWRGCTTSPARIPSWSTRLYNLAGQDSLLVNEVVQPRRPGFPPGQRGCTTSPARRIPSWSTRWYSLAGQDVQPCDQEDSLLASKVGLVNLVGHRPVSYKDQQAVFFQTLCYPIGPMPGS</sequence>
<dbReference type="GeneID" id="10533795"/>
<reference key="1">
    <citation type="submission" date="2007-01" db="EMBL/GenBank/DDBJ databases">
        <title>The Genome Sequence of Puccinia graminis f. sp. tritici Strain CRL 75-36-700-3.</title>
        <authorList>
            <consortium name="The Broad Institute Genome Sequencing Platform"/>
            <person name="Birren B."/>
            <person name="Lander E."/>
            <person name="Galagan J."/>
            <person name="Nusbaum C."/>
            <person name="Devon K."/>
            <person name="Cuomo C."/>
            <person name="Jaffe D."/>
            <person name="Butler J."/>
            <person name="Alvarez P."/>
            <person name="Gnerre S."/>
            <person name="Grabherr M."/>
            <person name="Mauceli E."/>
            <person name="Brockman W."/>
            <person name="Young S."/>
            <person name="LaButti K."/>
            <person name="Sykes S."/>
            <person name="DeCaprio D."/>
            <person name="Crawford M."/>
            <person name="Koehrsen M."/>
            <person name="Engels R."/>
            <person name="Montgomery P."/>
            <person name="Pearson M."/>
            <person name="Howarth C."/>
            <person name="Larson L."/>
            <person name="White J."/>
            <person name="Zeng Q."/>
            <person name="Kodira C."/>
            <person name="Yandava C."/>
            <person name="Alvarado L."/>
            <person name="O'Leary S."/>
            <person name="Szabo L."/>
            <person name="Dean R."/>
            <person name="Schein J."/>
        </authorList>
    </citation>
    <scope>NUCLEOTIDE SEQUENCE</scope>
    <source>
        <strain>CRL 75-36-700-3</strain>
    </source>
</reference>
<reference evidence="2" key="2">
    <citation type="journal article" date="2011" name="Proc. Natl. Acad. Sci. U.S.A.">
        <title>Obligate biotrophy features unraveled by the genomic analysis of rust fungi.</title>
        <authorList>
            <person name="Duplessis S."/>
            <person name="Cuomo C.A."/>
            <person name="Lin Y.-C."/>
            <person name="Aerts A."/>
            <person name="Tisserant E."/>
            <person name="Veneault-Fourrey C."/>
            <person name="Joly D.L."/>
            <person name="Hacquard S."/>
            <person name="Amselem J."/>
            <person name="Cantarel B.L."/>
            <person name="Chiu R."/>
            <person name="Coutinho P.M."/>
            <person name="Feau N."/>
            <person name="Field M."/>
            <person name="Frey P."/>
            <person name="Gelhaye E."/>
            <person name="Goldberg J."/>
            <person name="Grabherr M.G."/>
            <person name="Kodira C.D."/>
            <person name="Kohler A."/>
            <person name="Kuees U."/>
            <person name="Lindquist E.A."/>
            <person name="Lucas S.M."/>
            <person name="Mago R."/>
            <person name="Mauceli E."/>
            <person name="Morin E."/>
            <person name="Murat C."/>
            <person name="Pangilinan J.L."/>
            <person name="Park R."/>
            <person name="Pearson M."/>
            <person name="Quesneville H."/>
            <person name="Rouhier N."/>
            <person name="Sakthikumar S."/>
            <person name="Salamov A.A."/>
            <person name="Schmutz J."/>
            <person name="Selles B."/>
            <person name="Shapiro H."/>
            <person name="Tanguay P."/>
            <person name="Tuskan G.A."/>
            <person name="Henrissat B."/>
            <person name="Van de Peer Y."/>
            <person name="Rouze P."/>
            <person name="Ellis J.G."/>
            <person name="Dodds P.N."/>
            <person name="Schein J.E."/>
            <person name="Zhong S."/>
            <person name="Hamelin R.C."/>
            <person name="Grigoriev I.V."/>
            <person name="Szabo L.J."/>
            <person name="Martin F."/>
        </authorList>
    </citation>
    <scope>NUCLEOTIDE SEQUENCE [LARGE SCALE GENOMIC DNA]</scope>
    <source>
        <strain evidence="2">CRL 75-36-700-3 / race SCCL</strain>
    </source>
</reference>
<dbReference type="AlphaFoldDB" id="E3K6U2"/>